<reference evidence="5" key="1">
    <citation type="journal article" date="2006" name="Proc. Natl. Acad. Sci. U.S.A.">
        <title>Genome analysis of the smallest free-living eukaryote Ostreococcus tauri unveils many unique features.</title>
        <authorList>
            <person name="Derelle E."/>
            <person name="Ferraz C."/>
            <person name="Rombauts S."/>
            <person name="Rouze P."/>
            <person name="Worden A.Z."/>
            <person name="Robbens S."/>
            <person name="Partensky F."/>
            <person name="Degroeve S."/>
            <person name="Echeynie S."/>
            <person name="Cooke R."/>
            <person name="Saeys Y."/>
            <person name="Wuyts J."/>
            <person name="Jabbari K."/>
            <person name="Bowler C."/>
            <person name="Panaud O."/>
            <person name="Piegu B."/>
            <person name="Ball S.G."/>
            <person name="Ral J.-P."/>
            <person name="Bouget F.-Y."/>
            <person name="Piganeau G."/>
            <person name="De Baets B."/>
            <person name="Picard A."/>
            <person name="Delseny M."/>
            <person name="Demaille J."/>
            <person name="Van de Peer Y."/>
            <person name="Moreau H."/>
        </authorList>
    </citation>
    <scope>NUCLEOTIDE SEQUENCE [LARGE SCALE GENOMIC DNA]</scope>
    <source>
        <strain evidence="5">OTTH 0595 / CCAP 157/2 / RCC745</strain>
    </source>
</reference>
<dbReference type="GO" id="GO:0070988">
    <property type="term" value="P:demethylation"/>
    <property type="evidence" value="ECO:0007669"/>
    <property type="project" value="InterPro"/>
</dbReference>
<gene>
    <name evidence="4" type="ORF">OT_ostta11g00670</name>
</gene>
<dbReference type="Proteomes" id="UP000009170">
    <property type="component" value="Unassembled WGS sequence"/>
</dbReference>
<dbReference type="KEGG" id="ota:OT_ostta11g00670"/>
<dbReference type="InterPro" id="IPR005123">
    <property type="entry name" value="Oxoglu/Fe-dep_dioxygenase_dom"/>
</dbReference>
<dbReference type="Pfam" id="PF13532">
    <property type="entry name" value="2OG-FeII_Oxy_2"/>
    <property type="match status" value="1"/>
</dbReference>
<dbReference type="PANTHER" id="PTHR12463">
    <property type="entry name" value="OXYGENASE-RELATED"/>
    <property type="match status" value="1"/>
</dbReference>
<dbReference type="PROSITE" id="PS51471">
    <property type="entry name" value="FE2OG_OXY"/>
    <property type="match status" value="1"/>
</dbReference>
<comment type="similarity">
    <text evidence="1">Belongs to the alkB family.</text>
</comment>
<dbReference type="OrthoDB" id="271595at2759"/>
<dbReference type="InterPro" id="IPR027450">
    <property type="entry name" value="AlkB-like"/>
</dbReference>
<feature type="domain" description="Fe2OG dioxygenase" evidence="3">
    <location>
        <begin position="194"/>
        <end position="296"/>
    </location>
</feature>
<dbReference type="InterPro" id="IPR037151">
    <property type="entry name" value="AlkB-like_sf"/>
</dbReference>
<protein>
    <submittedName>
        <fullName evidence="4">Alpha-ketoglutarate-dependent dioxygenase AlkB-like</fullName>
    </submittedName>
</protein>
<keyword evidence="5" id="KW-1185">Reference proteome</keyword>
<evidence type="ECO:0000256" key="2">
    <source>
        <dbReference type="SAM" id="MobiDB-lite"/>
    </source>
</evidence>
<evidence type="ECO:0000256" key="1">
    <source>
        <dbReference type="ARBA" id="ARBA00007879"/>
    </source>
</evidence>
<dbReference type="InterPro" id="IPR032857">
    <property type="entry name" value="ALKBH4"/>
</dbReference>
<dbReference type="GO" id="GO:0032451">
    <property type="term" value="F:demethylase activity"/>
    <property type="evidence" value="ECO:0007669"/>
    <property type="project" value="TreeGrafter"/>
</dbReference>
<feature type="region of interest" description="Disordered" evidence="2">
    <location>
        <begin position="313"/>
        <end position="335"/>
    </location>
</feature>
<organism evidence="4 5">
    <name type="scientific">Ostreococcus tauri</name>
    <name type="common">Marine green alga</name>
    <dbReference type="NCBI Taxonomy" id="70448"/>
    <lineage>
        <taxon>Eukaryota</taxon>
        <taxon>Viridiplantae</taxon>
        <taxon>Chlorophyta</taxon>
        <taxon>Mamiellophyceae</taxon>
        <taxon>Mamiellales</taxon>
        <taxon>Bathycoccaceae</taxon>
        <taxon>Ostreococcus</taxon>
    </lineage>
</organism>
<evidence type="ECO:0000313" key="5">
    <source>
        <dbReference type="Proteomes" id="UP000009170"/>
    </source>
</evidence>
<dbReference type="InParanoid" id="A0A090MBT0"/>
<dbReference type="STRING" id="70448.A0A090MBT0"/>
<dbReference type="FunCoup" id="A0A090MBT0">
    <property type="interactions" value="1525"/>
</dbReference>
<evidence type="ECO:0000259" key="3">
    <source>
        <dbReference type="PROSITE" id="PS51471"/>
    </source>
</evidence>
<dbReference type="Gene3D" id="2.60.120.590">
    <property type="entry name" value="Alpha-ketoglutarate-dependent dioxygenase AlkB-like"/>
    <property type="match status" value="1"/>
</dbReference>
<reference evidence="4 5" key="2">
    <citation type="journal article" date="2014" name="BMC Genomics">
        <title>An improved genome of the model marine alga Ostreococcus tauri unfolds by assessing Illumina de novo assemblies.</title>
        <authorList>
            <person name="Blanc-Mathieu R."/>
            <person name="Verhelst B."/>
            <person name="Derelle E."/>
            <person name="Rombauts S."/>
            <person name="Bouget F.Y."/>
            <person name="Carre I."/>
            <person name="Chateau A."/>
            <person name="Eyre-Walker A."/>
            <person name="Grimsley N."/>
            <person name="Moreau H."/>
            <person name="Piegu B."/>
            <person name="Rivals E."/>
            <person name="Schackwitz W."/>
            <person name="Van de Peer Y."/>
            <person name="Piganeau G."/>
        </authorList>
    </citation>
    <scope>NUCLEOTIDE SEQUENCE [LARGE SCALE GENOMIC DNA]</scope>
    <source>
        <strain evidence="5">OTTH 0595 / CCAP 157/2 / RCC745</strain>
    </source>
</reference>
<dbReference type="EMBL" id="CAID01000011">
    <property type="protein sequence ID" value="CEF99549.1"/>
    <property type="molecule type" value="Genomic_DNA"/>
</dbReference>
<name>A0A090MBT0_OSTTA</name>
<dbReference type="RefSeq" id="XP_003081872.2">
    <property type="nucleotide sequence ID" value="XM_003081824.2"/>
</dbReference>
<dbReference type="AlphaFoldDB" id="A0A090MBT0"/>
<dbReference type="GeneID" id="9835819"/>
<feature type="region of interest" description="Disordered" evidence="2">
    <location>
        <begin position="1"/>
        <end position="23"/>
    </location>
</feature>
<comment type="caution">
    <text evidence="4">The sequence shown here is derived from an EMBL/GenBank/DDBJ whole genome shotgun (WGS) entry which is preliminary data.</text>
</comment>
<dbReference type="GO" id="GO:0051213">
    <property type="term" value="F:dioxygenase activity"/>
    <property type="evidence" value="ECO:0007669"/>
    <property type="project" value="UniProtKB-KW"/>
</dbReference>
<sequence>MVNGDSANVPRYRRSRGPTTRLRVSPIESGDRAREVLERISIRGDDGRVESVCDRTRSVTLAFASVDASSRAMGRLEALDCGLRCSWTERAVAAGERDVAERTMARRRAEDLAIPGLTLIENFVSVDEERALVTLARESGEETRLARRRVKHFGYAFDYGTRDANERCEAIPSLALEILKRLRSDMIGYQSAIRCDQVTVNEYPRGTGLAPHVDTHSAFGETILSLTLEGCAVMEFRTSAEENRALFLPRRSMLVLSADARYRWQHYIPHRKFDNVEGETIARDDVRLSYTFRERRSGPCMCAFPMQCDSRDGAESKCSKRRAGKTQEFPELVGE</sequence>
<proteinExistence type="inferred from homology"/>
<evidence type="ECO:0000313" key="4">
    <source>
        <dbReference type="EMBL" id="CEF99549.1"/>
    </source>
</evidence>
<dbReference type="PANTHER" id="PTHR12463:SF1">
    <property type="entry name" value="2-OXOGLUTARATE AND FE-DEPENDENT OXYGENASE FAMILY PROTEIN"/>
    <property type="match status" value="1"/>
</dbReference>
<dbReference type="SUPFAM" id="SSF51197">
    <property type="entry name" value="Clavaminate synthase-like"/>
    <property type="match status" value="1"/>
</dbReference>
<accession>A0A090MBT0</accession>